<dbReference type="GO" id="GO:0060320">
    <property type="term" value="P:rejection of self pollen"/>
    <property type="evidence" value="ECO:0007669"/>
    <property type="project" value="UniProtKB-KW"/>
</dbReference>
<dbReference type="GO" id="GO:0005576">
    <property type="term" value="C:extracellular region"/>
    <property type="evidence" value="ECO:0007669"/>
    <property type="project" value="UniProtKB-SubCell"/>
</dbReference>
<evidence type="ECO:0000256" key="6">
    <source>
        <dbReference type="SAM" id="SignalP"/>
    </source>
</evidence>
<keyword evidence="4" id="KW-0964">Secreted</keyword>
<comment type="subcellular location">
    <subcellularLocation>
        <location evidence="1">Secreted</location>
    </subcellularLocation>
</comment>
<proteinExistence type="inferred from homology"/>
<dbReference type="PhylomeDB" id="A0A022RVB5"/>
<evidence type="ECO:0000256" key="3">
    <source>
        <dbReference type="ARBA" id="ARBA00022471"/>
    </source>
</evidence>
<keyword evidence="3" id="KW-0713">Self-incompatibility</keyword>
<keyword evidence="8" id="KW-1185">Reference proteome</keyword>
<evidence type="ECO:0000256" key="2">
    <source>
        <dbReference type="ARBA" id="ARBA00005581"/>
    </source>
</evidence>
<feature type="signal peptide" evidence="6">
    <location>
        <begin position="1"/>
        <end position="19"/>
    </location>
</feature>
<evidence type="ECO:0000313" key="7">
    <source>
        <dbReference type="EMBL" id="EYU42900.1"/>
    </source>
</evidence>
<dbReference type="Proteomes" id="UP000030748">
    <property type="component" value="Unassembled WGS sequence"/>
</dbReference>
<feature type="chain" id="PRO_5043568044" evidence="6">
    <location>
        <begin position="20"/>
        <end position="127"/>
    </location>
</feature>
<evidence type="ECO:0000256" key="5">
    <source>
        <dbReference type="ARBA" id="ARBA00022729"/>
    </source>
</evidence>
<evidence type="ECO:0000313" key="8">
    <source>
        <dbReference type="Proteomes" id="UP000030748"/>
    </source>
</evidence>
<reference evidence="7 8" key="1">
    <citation type="journal article" date="2013" name="Proc. Natl. Acad. Sci. U.S.A.">
        <title>Fine-scale variation in meiotic recombination in Mimulus inferred from population shotgun sequencing.</title>
        <authorList>
            <person name="Hellsten U."/>
            <person name="Wright K.M."/>
            <person name="Jenkins J."/>
            <person name="Shu S."/>
            <person name="Yuan Y."/>
            <person name="Wessler S.R."/>
            <person name="Schmutz J."/>
            <person name="Willis J.H."/>
            <person name="Rokhsar D.S."/>
        </authorList>
    </citation>
    <scope>NUCLEOTIDE SEQUENCE [LARGE SCALE GENOMIC DNA]</scope>
    <source>
        <strain evidence="8">cv. DUN x IM62</strain>
    </source>
</reference>
<organism evidence="7 8">
    <name type="scientific">Erythranthe guttata</name>
    <name type="common">Yellow monkey flower</name>
    <name type="synonym">Mimulus guttatus</name>
    <dbReference type="NCBI Taxonomy" id="4155"/>
    <lineage>
        <taxon>Eukaryota</taxon>
        <taxon>Viridiplantae</taxon>
        <taxon>Streptophyta</taxon>
        <taxon>Embryophyta</taxon>
        <taxon>Tracheophyta</taxon>
        <taxon>Spermatophyta</taxon>
        <taxon>Magnoliopsida</taxon>
        <taxon>eudicotyledons</taxon>
        <taxon>Gunneridae</taxon>
        <taxon>Pentapetalae</taxon>
        <taxon>asterids</taxon>
        <taxon>lamiids</taxon>
        <taxon>Lamiales</taxon>
        <taxon>Phrymaceae</taxon>
        <taxon>Erythranthe</taxon>
    </lineage>
</organism>
<comment type="similarity">
    <text evidence="2">Belongs to the plant self-incompatibility (S1) protein family.</text>
</comment>
<dbReference type="InterPro" id="IPR010264">
    <property type="entry name" value="Self-incomp_S1"/>
</dbReference>
<dbReference type="AlphaFoldDB" id="A0A022RVB5"/>
<accession>A0A022RVB5</accession>
<sequence length="127" mass="14418">MNWLSKIVILSLVFTTANAYSLTNVTVTNELTGDPITVHCYSSNGDEGTTSLTLFGFYWFSFDSDALTEKKFLCSITTQYGSGDYEVWNIYLMNNRCGNNCQWKVHLSGPCVQWKDTLVCQPWQNTN</sequence>
<protein>
    <submittedName>
        <fullName evidence="7">Uncharacterized protein</fullName>
    </submittedName>
</protein>
<dbReference type="EMBL" id="KI630271">
    <property type="protein sequence ID" value="EYU42900.1"/>
    <property type="molecule type" value="Genomic_DNA"/>
</dbReference>
<evidence type="ECO:0000256" key="1">
    <source>
        <dbReference type="ARBA" id="ARBA00004613"/>
    </source>
</evidence>
<keyword evidence="5 6" id="KW-0732">Signal</keyword>
<gene>
    <name evidence="7" type="ORF">MIMGU_mgv1a023668mg</name>
</gene>
<evidence type="ECO:0000256" key="4">
    <source>
        <dbReference type="ARBA" id="ARBA00022525"/>
    </source>
</evidence>
<dbReference type="Pfam" id="PF05938">
    <property type="entry name" value="Self-incomp_S1"/>
    <property type="match status" value="1"/>
</dbReference>
<name>A0A022RVB5_ERYGU</name>